<dbReference type="OrthoDB" id="3520229at2759"/>
<name>A0A6A7BLQ7_9PLEO</name>
<evidence type="ECO:0000313" key="3">
    <source>
        <dbReference type="Proteomes" id="UP000799423"/>
    </source>
</evidence>
<feature type="region of interest" description="Disordered" evidence="1">
    <location>
        <begin position="106"/>
        <end position="132"/>
    </location>
</feature>
<proteinExistence type="predicted"/>
<dbReference type="AlphaFoldDB" id="A0A6A7BLQ7"/>
<accession>A0A6A7BLQ7</accession>
<evidence type="ECO:0000256" key="1">
    <source>
        <dbReference type="SAM" id="MobiDB-lite"/>
    </source>
</evidence>
<sequence length="164" mass="15842">MSSSALSSAAPTSTSNPSCSTADFTQFPTSDIACAIGSTSALPSNTSSTLSSCCKSAPVEKFNGNCGYYCLSVQQTVAELQACFMEGGVNPGSIFCSGNNTASATGTPTGSAGGSRVSASGTGVPGSRESTGVGAVVNAPQGVGKAGLGMLGMVVVSVIAGAFL</sequence>
<dbReference type="Proteomes" id="UP000799423">
    <property type="component" value="Unassembled WGS sequence"/>
</dbReference>
<organism evidence="2 3">
    <name type="scientific">Plenodomus tracheiphilus IPT5</name>
    <dbReference type="NCBI Taxonomy" id="1408161"/>
    <lineage>
        <taxon>Eukaryota</taxon>
        <taxon>Fungi</taxon>
        <taxon>Dikarya</taxon>
        <taxon>Ascomycota</taxon>
        <taxon>Pezizomycotina</taxon>
        <taxon>Dothideomycetes</taxon>
        <taxon>Pleosporomycetidae</taxon>
        <taxon>Pleosporales</taxon>
        <taxon>Pleosporineae</taxon>
        <taxon>Leptosphaeriaceae</taxon>
        <taxon>Plenodomus</taxon>
    </lineage>
</organism>
<feature type="compositionally biased region" description="Low complexity" evidence="1">
    <location>
        <begin position="106"/>
        <end position="122"/>
    </location>
</feature>
<reference evidence="2" key="1">
    <citation type="submission" date="2020-01" db="EMBL/GenBank/DDBJ databases">
        <authorList>
            <consortium name="DOE Joint Genome Institute"/>
            <person name="Haridas S."/>
            <person name="Albert R."/>
            <person name="Binder M."/>
            <person name="Bloem J."/>
            <person name="Labutti K."/>
            <person name="Salamov A."/>
            <person name="Andreopoulos B."/>
            <person name="Baker S.E."/>
            <person name="Barry K."/>
            <person name="Bills G."/>
            <person name="Bluhm B.H."/>
            <person name="Cannon C."/>
            <person name="Castanera R."/>
            <person name="Culley D.E."/>
            <person name="Daum C."/>
            <person name="Ezra D."/>
            <person name="Gonzalez J.B."/>
            <person name="Henrissat B."/>
            <person name="Kuo A."/>
            <person name="Liang C."/>
            <person name="Lipzen A."/>
            <person name="Lutzoni F."/>
            <person name="Magnuson J."/>
            <person name="Mondo S."/>
            <person name="Nolan M."/>
            <person name="Ohm R."/>
            <person name="Pangilinan J."/>
            <person name="Park H.-J."/>
            <person name="Ramirez L."/>
            <person name="Alfaro M."/>
            <person name="Sun H."/>
            <person name="Tritt A."/>
            <person name="Yoshinaga Y."/>
            <person name="Zwiers L.-H."/>
            <person name="Turgeon B.G."/>
            <person name="Goodwin S.B."/>
            <person name="Spatafora J.W."/>
            <person name="Crous P.W."/>
            <person name="Grigoriev I.V."/>
        </authorList>
    </citation>
    <scope>NUCLEOTIDE SEQUENCE</scope>
    <source>
        <strain evidence="2">IPT5</strain>
    </source>
</reference>
<protein>
    <submittedName>
        <fullName evidence="2">Uncharacterized protein</fullName>
    </submittedName>
</protein>
<keyword evidence="3" id="KW-1185">Reference proteome</keyword>
<dbReference type="EMBL" id="MU006289">
    <property type="protein sequence ID" value="KAF2856323.1"/>
    <property type="molecule type" value="Genomic_DNA"/>
</dbReference>
<evidence type="ECO:0000313" key="2">
    <source>
        <dbReference type="EMBL" id="KAF2856323.1"/>
    </source>
</evidence>
<gene>
    <name evidence="2" type="ORF">T440DRAFT_105439</name>
</gene>